<gene>
    <name evidence="15" type="primary">fabF_1</name>
    <name evidence="15" type="ORF">ETAA1_44670</name>
</gene>
<evidence type="ECO:0000256" key="3">
    <source>
        <dbReference type="ARBA" id="ARBA00012356"/>
    </source>
</evidence>
<evidence type="ECO:0000313" key="16">
    <source>
        <dbReference type="Proteomes" id="UP000319576"/>
    </source>
</evidence>
<dbReference type="PROSITE" id="PS00606">
    <property type="entry name" value="KS3_1"/>
    <property type="match status" value="1"/>
</dbReference>
<dbReference type="Proteomes" id="UP000319576">
    <property type="component" value="Chromosome"/>
</dbReference>
<dbReference type="GO" id="GO:0004315">
    <property type="term" value="F:3-oxoacyl-[acyl-carrier-protein] synthase activity"/>
    <property type="evidence" value="ECO:0007669"/>
    <property type="project" value="UniProtKB-UniRule"/>
</dbReference>
<organism evidence="15 16">
    <name type="scientific">Urbifossiella limnaea</name>
    <dbReference type="NCBI Taxonomy" id="2528023"/>
    <lineage>
        <taxon>Bacteria</taxon>
        <taxon>Pseudomonadati</taxon>
        <taxon>Planctomycetota</taxon>
        <taxon>Planctomycetia</taxon>
        <taxon>Gemmatales</taxon>
        <taxon>Gemmataceae</taxon>
        <taxon>Urbifossiella</taxon>
    </lineage>
</organism>
<dbReference type="InterPro" id="IPR000794">
    <property type="entry name" value="Beta-ketoacyl_synthase"/>
</dbReference>
<dbReference type="Pfam" id="PF00109">
    <property type="entry name" value="ketoacyl-synt"/>
    <property type="match status" value="1"/>
</dbReference>
<dbReference type="NCBIfam" id="NF004970">
    <property type="entry name" value="PRK06333.1"/>
    <property type="match status" value="1"/>
</dbReference>
<proteinExistence type="inferred from homology"/>
<dbReference type="SMART" id="SM00825">
    <property type="entry name" value="PKS_KS"/>
    <property type="match status" value="1"/>
</dbReference>
<dbReference type="NCBIfam" id="TIGR03150">
    <property type="entry name" value="fabF"/>
    <property type="match status" value="1"/>
</dbReference>
<dbReference type="InterPro" id="IPR018201">
    <property type="entry name" value="Ketoacyl_synth_AS"/>
</dbReference>
<keyword evidence="16" id="KW-1185">Reference proteome</keyword>
<evidence type="ECO:0000313" key="15">
    <source>
        <dbReference type="EMBL" id="QDU22486.1"/>
    </source>
</evidence>
<dbReference type="KEGG" id="uli:ETAA1_44670"/>
<dbReference type="AlphaFoldDB" id="A0A517XY93"/>
<dbReference type="RefSeq" id="WP_145242258.1">
    <property type="nucleotide sequence ID" value="NZ_CP036273.1"/>
</dbReference>
<dbReference type="InterPro" id="IPR017568">
    <property type="entry name" value="3-oxoacyl-ACP_synth-2"/>
</dbReference>
<dbReference type="GO" id="GO:0005829">
    <property type="term" value="C:cytosol"/>
    <property type="evidence" value="ECO:0007669"/>
    <property type="project" value="TreeGrafter"/>
</dbReference>
<dbReference type="InterPro" id="IPR014030">
    <property type="entry name" value="Ketoacyl_synth_N"/>
</dbReference>
<dbReference type="PROSITE" id="PS52004">
    <property type="entry name" value="KS3_2"/>
    <property type="match status" value="1"/>
</dbReference>
<feature type="active site" description="For beta-ketoacyl synthase activity" evidence="12">
    <location>
        <position position="166"/>
    </location>
</feature>
<dbReference type="Gene3D" id="3.40.47.10">
    <property type="match status" value="1"/>
</dbReference>
<comment type="function">
    <text evidence="11">Involved in the type II fatty acid elongation cycle. Catalyzes the elongation of a wide range of acyl-ACP by the addition of two carbons from malonyl-ACP to an acyl acceptor. Can efficiently catalyze the conversion of palmitoleoyl-ACP (cis-hexadec-9-enoyl-ACP) to cis-vaccenoyl-ACP (cis-octadec-11-enoyl-ACP), an essential step in the thermal regulation of fatty acid composition.</text>
</comment>
<evidence type="ECO:0000256" key="13">
    <source>
        <dbReference type="RuleBase" id="RU003694"/>
    </source>
</evidence>
<evidence type="ECO:0000256" key="9">
    <source>
        <dbReference type="ARBA" id="ARBA00023160"/>
    </source>
</evidence>
<dbReference type="OrthoDB" id="292158at2"/>
<comment type="pathway">
    <text evidence="1 11">Lipid metabolism; fatty acid biosynthesis.</text>
</comment>
<name>A0A517XY93_9BACT</name>
<dbReference type="PIRSF" id="PIRSF000447">
    <property type="entry name" value="KAS_II"/>
    <property type="match status" value="1"/>
</dbReference>
<keyword evidence="7" id="KW-0276">Fatty acid metabolism</keyword>
<keyword evidence="9 11" id="KW-0275">Fatty acid biosynthesis</keyword>
<dbReference type="InterPro" id="IPR014031">
    <property type="entry name" value="Ketoacyl_synth_C"/>
</dbReference>
<dbReference type="FunFam" id="3.40.47.10:FF:000009">
    <property type="entry name" value="3-oxoacyl-[acyl-carrier-protein] synthase 2"/>
    <property type="match status" value="1"/>
</dbReference>
<evidence type="ECO:0000256" key="8">
    <source>
        <dbReference type="ARBA" id="ARBA00023098"/>
    </source>
</evidence>
<evidence type="ECO:0000256" key="10">
    <source>
        <dbReference type="ARBA" id="ARBA00023315"/>
    </source>
</evidence>
<evidence type="ECO:0000256" key="6">
    <source>
        <dbReference type="ARBA" id="ARBA00022679"/>
    </source>
</evidence>
<feature type="domain" description="Ketosynthase family 3 (KS3)" evidence="14">
    <location>
        <begin position="3"/>
        <end position="415"/>
    </location>
</feature>
<comment type="catalytic activity">
    <reaction evidence="11">
        <text>(9Z)-hexadecenoyl-[ACP] + malonyl-[ACP] + H(+) = 3-oxo-(11Z)-octadecenoyl-[ACP] + holo-[ACP] + CO2</text>
        <dbReference type="Rhea" id="RHEA:55040"/>
        <dbReference type="Rhea" id="RHEA-COMP:9623"/>
        <dbReference type="Rhea" id="RHEA-COMP:9685"/>
        <dbReference type="Rhea" id="RHEA-COMP:10800"/>
        <dbReference type="Rhea" id="RHEA-COMP:14074"/>
        <dbReference type="ChEBI" id="CHEBI:15378"/>
        <dbReference type="ChEBI" id="CHEBI:16526"/>
        <dbReference type="ChEBI" id="CHEBI:64479"/>
        <dbReference type="ChEBI" id="CHEBI:78449"/>
        <dbReference type="ChEBI" id="CHEBI:83989"/>
        <dbReference type="ChEBI" id="CHEBI:138538"/>
        <dbReference type="EC" id="2.3.1.179"/>
    </reaction>
</comment>
<dbReference type="Pfam" id="PF02801">
    <property type="entry name" value="Ketoacyl-synt_C"/>
    <property type="match status" value="1"/>
</dbReference>
<evidence type="ECO:0000256" key="5">
    <source>
        <dbReference type="ARBA" id="ARBA00022516"/>
    </source>
</evidence>
<dbReference type="InterPro" id="IPR020841">
    <property type="entry name" value="PKS_Beta-ketoAc_synthase_dom"/>
</dbReference>
<dbReference type="EC" id="2.3.1.179" evidence="3 11"/>
<evidence type="ECO:0000256" key="1">
    <source>
        <dbReference type="ARBA" id="ARBA00005194"/>
    </source>
</evidence>
<evidence type="ECO:0000256" key="2">
    <source>
        <dbReference type="ARBA" id="ARBA00008467"/>
    </source>
</evidence>
<keyword evidence="10 11" id="KW-0012">Acyltransferase</keyword>
<evidence type="ECO:0000256" key="12">
    <source>
        <dbReference type="PIRSR" id="PIRSR000447-1"/>
    </source>
</evidence>
<comment type="catalytic activity">
    <reaction evidence="11">
        <text>a fatty acyl-[ACP] + malonyl-[ACP] + H(+) = a 3-oxoacyl-[ACP] + holo-[ACP] + CO2</text>
        <dbReference type="Rhea" id="RHEA:22836"/>
        <dbReference type="Rhea" id="RHEA-COMP:9623"/>
        <dbReference type="Rhea" id="RHEA-COMP:9685"/>
        <dbReference type="Rhea" id="RHEA-COMP:9916"/>
        <dbReference type="Rhea" id="RHEA-COMP:14125"/>
        <dbReference type="ChEBI" id="CHEBI:15378"/>
        <dbReference type="ChEBI" id="CHEBI:16526"/>
        <dbReference type="ChEBI" id="CHEBI:64479"/>
        <dbReference type="ChEBI" id="CHEBI:78449"/>
        <dbReference type="ChEBI" id="CHEBI:78776"/>
        <dbReference type="ChEBI" id="CHEBI:138651"/>
    </reaction>
</comment>
<dbReference type="InterPro" id="IPR016039">
    <property type="entry name" value="Thiolase-like"/>
</dbReference>
<dbReference type="CDD" id="cd00834">
    <property type="entry name" value="KAS_I_II"/>
    <property type="match status" value="1"/>
</dbReference>
<dbReference type="PANTHER" id="PTHR11712:SF336">
    <property type="entry name" value="3-OXOACYL-[ACYL-CARRIER-PROTEIN] SYNTHASE, MITOCHONDRIAL"/>
    <property type="match status" value="1"/>
</dbReference>
<dbReference type="UniPathway" id="UPA00094"/>
<sequence length="416" mass="43121">MTRRRVVITGLGTVNPLAHDVPAYWRALLAAQSGIAPITLFDASAYKVRIGGEVKNFTPAPVIDARAAKRLDRVVQLGMVAADEAIKDSGFDVSKADPFRCGVIIGSGIGGLAEFESGHHDLLNPAKGPNRLSPFIIPKMIANSAAGNISIRYHLQGPNTTVSTACSSAAHAIGDAMRQIAYGFADVMVTGGTEAAITPMGLGGFIACRALSERNDDPAHASRPFDAGRDGFVLAEGAGILVIEELEHAKARGAKIYAEVVGCGNTADAYHITAPHEDGAGAAAAMRAALAEAGWNPTDVDYINAHGTSTPLGDVAETKAVKHVFGDHAKKLMMSSTKSMIGHLLGASGGVEAIACALSIQQGKVHPTANLTQQDVAGGCDLDYVPNVARDARVRRVLSNSFGFGGHNCSLALAAV</sequence>
<protein>
    <recommendedName>
        <fullName evidence="4 11">3-oxoacyl-[acyl-carrier-protein] synthase 2</fullName>
        <ecNumber evidence="3 11">2.3.1.179</ecNumber>
    </recommendedName>
</protein>
<dbReference type="GO" id="GO:0006633">
    <property type="term" value="P:fatty acid biosynthetic process"/>
    <property type="evidence" value="ECO:0007669"/>
    <property type="project" value="UniProtKB-UniRule"/>
</dbReference>
<keyword evidence="5 11" id="KW-0444">Lipid biosynthesis</keyword>
<dbReference type="SUPFAM" id="SSF53901">
    <property type="entry name" value="Thiolase-like"/>
    <property type="match status" value="2"/>
</dbReference>
<evidence type="ECO:0000256" key="4">
    <source>
        <dbReference type="ARBA" id="ARBA00014657"/>
    </source>
</evidence>
<comment type="similarity">
    <text evidence="2 11 13">Belongs to the thiolase-like superfamily. Beta-ketoacyl-ACP synthases family.</text>
</comment>
<reference evidence="15 16" key="1">
    <citation type="submission" date="2019-02" db="EMBL/GenBank/DDBJ databases">
        <title>Deep-cultivation of Planctomycetes and their phenomic and genomic characterization uncovers novel biology.</title>
        <authorList>
            <person name="Wiegand S."/>
            <person name="Jogler M."/>
            <person name="Boedeker C."/>
            <person name="Pinto D."/>
            <person name="Vollmers J."/>
            <person name="Rivas-Marin E."/>
            <person name="Kohn T."/>
            <person name="Peeters S.H."/>
            <person name="Heuer A."/>
            <person name="Rast P."/>
            <person name="Oberbeckmann S."/>
            <person name="Bunk B."/>
            <person name="Jeske O."/>
            <person name="Meyerdierks A."/>
            <person name="Storesund J.E."/>
            <person name="Kallscheuer N."/>
            <person name="Luecker S."/>
            <person name="Lage O.M."/>
            <person name="Pohl T."/>
            <person name="Merkel B.J."/>
            <person name="Hornburger P."/>
            <person name="Mueller R.-W."/>
            <person name="Bruemmer F."/>
            <person name="Labrenz M."/>
            <person name="Spormann A.M."/>
            <person name="Op den Camp H."/>
            <person name="Overmann J."/>
            <person name="Amann R."/>
            <person name="Jetten M.S.M."/>
            <person name="Mascher T."/>
            <person name="Medema M.H."/>
            <person name="Devos D.P."/>
            <person name="Kaster A.-K."/>
            <person name="Ovreas L."/>
            <person name="Rohde M."/>
            <person name="Galperin M.Y."/>
            <person name="Jogler C."/>
        </authorList>
    </citation>
    <scope>NUCLEOTIDE SEQUENCE [LARGE SCALE GENOMIC DNA]</scope>
    <source>
        <strain evidence="15 16">ETA_A1</strain>
    </source>
</reference>
<evidence type="ECO:0000256" key="11">
    <source>
        <dbReference type="PIRNR" id="PIRNR000447"/>
    </source>
</evidence>
<accession>A0A517XY93</accession>
<evidence type="ECO:0000259" key="14">
    <source>
        <dbReference type="PROSITE" id="PS52004"/>
    </source>
</evidence>
<dbReference type="EMBL" id="CP036273">
    <property type="protein sequence ID" value="QDU22486.1"/>
    <property type="molecule type" value="Genomic_DNA"/>
</dbReference>
<keyword evidence="8" id="KW-0443">Lipid metabolism</keyword>
<dbReference type="PANTHER" id="PTHR11712">
    <property type="entry name" value="POLYKETIDE SYNTHASE-RELATED"/>
    <property type="match status" value="1"/>
</dbReference>
<keyword evidence="6 11" id="KW-0808">Transferase</keyword>
<dbReference type="NCBIfam" id="NF005589">
    <property type="entry name" value="PRK07314.1"/>
    <property type="match status" value="1"/>
</dbReference>
<evidence type="ECO:0000256" key="7">
    <source>
        <dbReference type="ARBA" id="ARBA00022832"/>
    </source>
</evidence>